<dbReference type="InterPro" id="IPR020845">
    <property type="entry name" value="AMP-binding_CS"/>
</dbReference>
<accession>Q94DS1</accession>
<evidence type="ECO:0000256" key="5">
    <source>
        <dbReference type="ARBA" id="ARBA00034219"/>
    </source>
</evidence>
<dbReference type="GO" id="GO:0016207">
    <property type="term" value="F:4-coumarate-CoA ligase activity"/>
    <property type="evidence" value="ECO:0007669"/>
    <property type="project" value="UniProtKB-EC"/>
</dbReference>
<dbReference type="InterPro" id="IPR042099">
    <property type="entry name" value="ANL_N_sf"/>
</dbReference>
<dbReference type="PANTHER" id="PTHR43201">
    <property type="entry name" value="ACYL-COA SYNTHETASE"/>
    <property type="match status" value="1"/>
</dbReference>
<keyword evidence="4" id="KW-0460">Magnesium</keyword>
<sequence length="602" mass="65400">MCECQEYRHNDNFLVGAFGLSQSLPHVISQIVFSQNVFVQMVPPEYPTMCLGYTYPIGREEWANVMPPSIAQSIDKPYQRTPSTTKPVQPEKEKIKERKGKTEKTEQTDGPVPPSVRLFLFPPSREHAGRHRPAATSERATYRQSAAVVSLPVSSPLFSAAPGVRRFAAPAFCFRSGGTLFLLRALGSRSGAYNTTQNTTSTFMEVVQEVLKHGSTQGVHAAIRSDQKSYNLVQLIASALDVYNILRNKNVPPLSFSMTQNGSTGSSVKGINGTGFLGGARIGIVAKPSPEFVAGIFGTWLSGGVAVPLALSYPEAELLHVMNDSDISLILSTKEHQDIMENISTKCSAHCSLLPSVTSIPVNIDCQEPSSTEVTSSISSLIAEIDSSKEIRGDDPALILYTSGTTGKPKGVVHTHKGIVSQIYAKLLPVLKLLEALWLFDTFGLPGSNNVHTAIARVTAESFIDGGFFKTGDTVTVDDEGYFIILGRTNADIMKVGGYKLSALEIESVLLQHEIVLECAVLGLPDEAYGEIICAIIVPKEDSKKRAELDSKPALTLEALTSWSKDKLAPYKIPTRLYLWDSLPRNAMGKVNKKELKKLLGA</sequence>
<organism evidence="11">
    <name type="scientific">Oryza sativa subsp. japonica</name>
    <name type="common">Rice</name>
    <dbReference type="NCBI Taxonomy" id="39947"/>
    <lineage>
        <taxon>Eukaryota</taxon>
        <taxon>Viridiplantae</taxon>
        <taxon>Streptophyta</taxon>
        <taxon>Embryophyta</taxon>
        <taxon>Tracheophyta</taxon>
        <taxon>Spermatophyta</taxon>
        <taxon>Magnoliopsida</taxon>
        <taxon>Liliopsida</taxon>
        <taxon>Poales</taxon>
        <taxon>Poaceae</taxon>
        <taxon>BOP clade</taxon>
        <taxon>Oryzoideae</taxon>
        <taxon>Oryzeae</taxon>
        <taxon>Oryzinae</taxon>
        <taxon>Oryza</taxon>
        <taxon>Oryza sativa</taxon>
    </lineage>
</organism>
<comment type="catalytic activity">
    <reaction evidence="6">
        <text>(E)-4-coumaroyl-AMP + CoA = (E)-4-coumaroyl-CoA + AMP + H(+)</text>
        <dbReference type="Rhea" id="RHEA:72423"/>
        <dbReference type="ChEBI" id="CHEBI:15378"/>
        <dbReference type="ChEBI" id="CHEBI:57287"/>
        <dbReference type="ChEBI" id="CHEBI:85008"/>
        <dbReference type="ChEBI" id="CHEBI:192348"/>
        <dbReference type="ChEBI" id="CHEBI:456215"/>
    </reaction>
    <physiologicalReaction direction="left-to-right" evidence="6">
        <dbReference type="Rhea" id="RHEA:72424"/>
    </physiologicalReaction>
</comment>
<comment type="catalytic activity">
    <reaction evidence="7">
        <text>(E)-4-coumarate + ATP + CoA = (E)-4-coumaroyl-CoA + AMP + diphosphate</text>
        <dbReference type="Rhea" id="RHEA:19641"/>
        <dbReference type="ChEBI" id="CHEBI:12876"/>
        <dbReference type="ChEBI" id="CHEBI:30616"/>
        <dbReference type="ChEBI" id="CHEBI:33019"/>
        <dbReference type="ChEBI" id="CHEBI:57287"/>
        <dbReference type="ChEBI" id="CHEBI:85008"/>
        <dbReference type="ChEBI" id="CHEBI:456215"/>
        <dbReference type="EC" id="6.2.1.12"/>
    </reaction>
    <physiologicalReaction direction="left-to-right" evidence="7">
        <dbReference type="Rhea" id="RHEA:19642"/>
    </physiologicalReaction>
</comment>
<evidence type="ECO:0000313" key="11">
    <source>
        <dbReference type="EMBL" id="BAB61217.1"/>
    </source>
</evidence>
<protein>
    <recommendedName>
        <fullName evidence="3">4-coumarate--CoA ligase</fullName>
        <ecNumber evidence="3">6.2.1.12</ecNumber>
    </recommendedName>
</protein>
<dbReference type="EMBL" id="AP003256">
    <property type="protein sequence ID" value="BAB61217.1"/>
    <property type="molecule type" value="Genomic_DNA"/>
</dbReference>
<evidence type="ECO:0000256" key="2">
    <source>
        <dbReference type="ARBA" id="ARBA00006432"/>
    </source>
</evidence>
<evidence type="ECO:0000259" key="10">
    <source>
        <dbReference type="Pfam" id="PF13193"/>
    </source>
</evidence>
<reference evidence="11" key="1">
    <citation type="submission" date="2001-02" db="EMBL/GenBank/DDBJ databases">
        <title>Oryza sativa nipponbare(GA3) genomic DNA, chromosome 1, PAC clone:P0460E08.</title>
        <authorList>
            <person name="Sasaki T."/>
            <person name="Matsumoto T."/>
            <person name="Yamamoto K."/>
        </authorList>
    </citation>
    <scope>NUCLEOTIDE SEQUENCE</scope>
</reference>
<proteinExistence type="inferred from homology"/>
<evidence type="ECO:0000256" key="7">
    <source>
        <dbReference type="ARBA" id="ARBA00034252"/>
    </source>
</evidence>
<dbReference type="AlphaFoldDB" id="Q94DS1"/>
<name>Q94DS1_ORYSJ</name>
<dbReference type="Gene3D" id="3.40.50.12780">
    <property type="entry name" value="N-terminal domain of ligase-like"/>
    <property type="match status" value="1"/>
</dbReference>
<dbReference type="Pfam" id="PF13193">
    <property type="entry name" value="AMP-binding_C"/>
    <property type="match status" value="1"/>
</dbReference>
<feature type="domain" description="AMP-binding enzyme C-terminal" evidence="10">
    <location>
        <begin position="505"/>
        <end position="590"/>
    </location>
</feature>
<evidence type="ECO:0000256" key="4">
    <source>
        <dbReference type="ARBA" id="ARBA00022842"/>
    </source>
</evidence>
<feature type="domain" description="AMP-dependent synthetase/ligase" evidence="9">
    <location>
        <begin position="275"/>
        <end position="425"/>
    </location>
</feature>
<dbReference type="InterPro" id="IPR025110">
    <property type="entry name" value="AMP-bd_C"/>
</dbReference>
<dbReference type="EC" id="6.2.1.12" evidence="3"/>
<evidence type="ECO:0000256" key="3">
    <source>
        <dbReference type="ARBA" id="ARBA00012959"/>
    </source>
</evidence>
<dbReference type="SUPFAM" id="SSF56801">
    <property type="entry name" value="Acetyl-CoA synthetase-like"/>
    <property type="match status" value="2"/>
</dbReference>
<feature type="region of interest" description="Disordered" evidence="8">
    <location>
        <begin position="73"/>
        <end position="116"/>
    </location>
</feature>
<dbReference type="PRINTS" id="PR00154">
    <property type="entry name" value="AMPBINDING"/>
</dbReference>
<gene>
    <name evidence="11" type="primary">P0460E08.27</name>
</gene>
<dbReference type="InterPro" id="IPR000873">
    <property type="entry name" value="AMP-dep_synth/lig_dom"/>
</dbReference>
<feature type="compositionally biased region" description="Basic and acidic residues" evidence="8">
    <location>
        <begin position="89"/>
        <end position="107"/>
    </location>
</feature>
<dbReference type="GO" id="GO:0106290">
    <property type="term" value="F:trans-cinnamate-CoA ligase activity"/>
    <property type="evidence" value="ECO:0007669"/>
    <property type="project" value="UniProtKB-ARBA"/>
</dbReference>
<dbReference type="Pfam" id="PF00501">
    <property type="entry name" value="AMP-binding"/>
    <property type="match status" value="1"/>
</dbReference>
<dbReference type="InterPro" id="IPR020459">
    <property type="entry name" value="AMP-binding"/>
</dbReference>
<evidence type="ECO:0000256" key="8">
    <source>
        <dbReference type="SAM" id="MobiDB-lite"/>
    </source>
</evidence>
<dbReference type="PANTHER" id="PTHR43201:SF8">
    <property type="entry name" value="ACYL-COA SYNTHETASE FAMILY MEMBER 3"/>
    <property type="match status" value="1"/>
</dbReference>
<evidence type="ECO:0000256" key="1">
    <source>
        <dbReference type="ARBA" id="ARBA00001946"/>
    </source>
</evidence>
<comment type="catalytic activity">
    <reaction evidence="5">
        <text>(E)-4-coumarate + ATP + H(+) = (E)-4-coumaroyl-AMP + diphosphate</text>
        <dbReference type="Rhea" id="RHEA:72419"/>
        <dbReference type="ChEBI" id="CHEBI:12876"/>
        <dbReference type="ChEBI" id="CHEBI:15378"/>
        <dbReference type="ChEBI" id="CHEBI:30616"/>
        <dbReference type="ChEBI" id="CHEBI:33019"/>
        <dbReference type="ChEBI" id="CHEBI:192348"/>
    </reaction>
    <physiologicalReaction direction="left-to-right" evidence="5">
        <dbReference type="Rhea" id="RHEA:72420"/>
    </physiologicalReaction>
</comment>
<comment type="similarity">
    <text evidence="2">Belongs to the ATP-dependent AMP-binding enzyme family.</text>
</comment>
<dbReference type="PROSITE" id="PS00455">
    <property type="entry name" value="AMP_BINDING"/>
    <property type="match status" value="1"/>
</dbReference>
<evidence type="ECO:0000256" key="6">
    <source>
        <dbReference type="ARBA" id="ARBA00034223"/>
    </source>
</evidence>
<dbReference type="InterPro" id="IPR045851">
    <property type="entry name" value="AMP-bd_C_sf"/>
</dbReference>
<dbReference type="Gene3D" id="3.30.300.30">
    <property type="match status" value="1"/>
</dbReference>
<evidence type="ECO:0000259" key="9">
    <source>
        <dbReference type="Pfam" id="PF00501"/>
    </source>
</evidence>
<comment type="cofactor">
    <cofactor evidence="1">
        <name>Mg(2+)</name>
        <dbReference type="ChEBI" id="CHEBI:18420"/>
    </cofactor>
</comment>
<dbReference type="GO" id="GO:0009698">
    <property type="term" value="P:phenylpropanoid metabolic process"/>
    <property type="evidence" value="ECO:0007669"/>
    <property type="project" value="UniProtKB-ARBA"/>
</dbReference>
<dbReference type="Gene3D" id="2.30.38.10">
    <property type="entry name" value="Luciferase, Domain 3"/>
    <property type="match status" value="1"/>
</dbReference>